<dbReference type="PANTHER" id="PTHR33991">
    <property type="entry name" value="DNA REPAIR PROTEIN RECO"/>
    <property type="match status" value="1"/>
</dbReference>
<reference evidence="8 9" key="1">
    <citation type="journal article" date="2013" name="Genome Announc.">
        <title>Genome Sequence of Novosphingobium lindaniclasticum LE124T, Isolated from a Hexachlorocyclohexane Dumpsite.</title>
        <authorList>
            <person name="Saxena A."/>
            <person name="Nayyar N."/>
            <person name="Sangwan N."/>
            <person name="Kumari R."/>
            <person name="Khurana J.P."/>
            <person name="Lal R."/>
        </authorList>
    </citation>
    <scope>NUCLEOTIDE SEQUENCE [LARGE SCALE GENOMIC DNA]</scope>
    <source>
        <strain evidence="8 9">LE124</strain>
    </source>
</reference>
<keyword evidence="3" id="KW-0227">DNA damage</keyword>
<dbReference type="InterPro" id="IPR037278">
    <property type="entry name" value="ARFGAP/RecO"/>
</dbReference>
<dbReference type="Proteomes" id="UP000015527">
    <property type="component" value="Unassembled WGS sequence"/>
</dbReference>
<dbReference type="OrthoDB" id="9804792at2"/>
<dbReference type="GO" id="GO:0043590">
    <property type="term" value="C:bacterial nucleoid"/>
    <property type="evidence" value="ECO:0007669"/>
    <property type="project" value="TreeGrafter"/>
</dbReference>
<evidence type="ECO:0000256" key="4">
    <source>
        <dbReference type="ARBA" id="ARBA00023172"/>
    </source>
</evidence>
<comment type="caution">
    <text evidence="8">The sequence shown here is derived from an EMBL/GenBank/DDBJ whole genome shotgun (WGS) entry which is preliminary data.</text>
</comment>
<name>T0IQZ3_9SPHN</name>
<dbReference type="Gene3D" id="2.40.50.140">
    <property type="entry name" value="Nucleic acid-binding proteins"/>
    <property type="match status" value="1"/>
</dbReference>
<dbReference type="AlphaFoldDB" id="T0IQZ3"/>
<evidence type="ECO:0000259" key="7">
    <source>
        <dbReference type="Pfam" id="PF11967"/>
    </source>
</evidence>
<protein>
    <recommendedName>
        <fullName evidence="2">DNA repair protein RecO</fullName>
    </recommendedName>
    <alternativeName>
        <fullName evidence="6">Recombination protein O</fullName>
    </alternativeName>
</protein>
<evidence type="ECO:0000256" key="1">
    <source>
        <dbReference type="ARBA" id="ARBA00007452"/>
    </source>
</evidence>
<dbReference type="PANTHER" id="PTHR33991:SF1">
    <property type="entry name" value="DNA REPAIR PROTEIN RECO"/>
    <property type="match status" value="1"/>
</dbReference>
<organism evidence="8 9">
    <name type="scientific">Novosphingobium lindaniclasticum LE124</name>
    <dbReference type="NCBI Taxonomy" id="1096930"/>
    <lineage>
        <taxon>Bacteria</taxon>
        <taxon>Pseudomonadati</taxon>
        <taxon>Pseudomonadota</taxon>
        <taxon>Alphaproteobacteria</taxon>
        <taxon>Sphingomonadales</taxon>
        <taxon>Sphingomonadaceae</taxon>
        <taxon>Novosphingobium</taxon>
    </lineage>
</organism>
<dbReference type="Pfam" id="PF11967">
    <property type="entry name" value="RecO_N"/>
    <property type="match status" value="1"/>
</dbReference>
<dbReference type="Pfam" id="PF02565">
    <property type="entry name" value="RecO_C"/>
    <property type="match status" value="1"/>
</dbReference>
<evidence type="ECO:0000256" key="6">
    <source>
        <dbReference type="ARBA" id="ARBA00033409"/>
    </source>
</evidence>
<keyword evidence="9" id="KW-1185">Reference proteome</keyword>
<dbReference type="Gene3D" id="1.20.1440.120">
    <property type="entry name" value="Recombination protein O, C-terminal domain"/>
    <property type="match status" value="1"/>
</dbReference>
<accession>T0IQZ3</accession>
<dbReference type="GO" id="GO:0006310">
    <property type="term" value="P:DNA recombination"/>
    <property type="evidence" value="ECO:0007669"/>
    <property type="project" value="UniProtKB-KW"/>
</dbReference>
<gene>
    <name evidence="8" type="ORF">L284_16285</name>
</gene>
<dbReference type="RefSeq" id="WP_021235055.1">
    <property type="nucleotide sequence ID" value="NZ_ATHL01000100.1"/>
</dbReference>
<dbReference type="SUPFAM" id="SSF57863">
    <property type="entry name" value="ArfGap/RecO-like zinc finger"/>
    <property type="match status" value="1"/>
</dbReference>
<dbReference type="eggNOG" id="COG1381">
    <property type="taxonomic scope" value="Bacteria"/>
</dbReference>
<evidence type="ECO:0000313" key="8">
    <source>
        <dbReference type="EMBL" id="EQB12084.1"/>
    </source>
</evidence>
<evidence type="ECO:0000313" key="9">
    <source>
        <dbReference type="Proteomes" id="UP000015527"/>
    </source>
</evidence>
<proteinExistence type="inferred from homology"/>
<dbReference type="EMBL" id="ATHL01000100">
    <property type="protein sequence ID" value="EQB12084.1"/>
    <property type="molecule type" value="Genomic_DNA"/>
</dbReference>
<sequence length="201" mass="21728">MQLRAPAIVCAARPHGETAVIARMLTAESGIVAAYVAGGRGRELRPVLIPGNAVEADVRSKSESQLPFARVELVTSRGSWLTEPLPAAAISWITALTAIALPERQPFPALYDALRALLDAICVAPSARGWALPLLSYEVLLLRELGYGVPVSRPEDGDWGAMLATFDRLGRELARYPLADRRGDAMGSRVLLRERLARIHG</sequence>
<keyword evidence="4" id="KW-0233">DNA recombination</keyword>
<dbReference type="PATRIC" id="fig|1096930.3.peg.3232"/>
<evidence type="ECO:0000256" key="2">
    <source>
        <dbReference type="ARBA" id="ARBA00021310"/>
    </source>
</evidence>
<dbReference type="InterPro" id="IPR022572">
    <property type="entry name" value="DNA_rep/recomb_RecO_N"/>
</dbReference>
<dbReference type="InterPro" id="IPR012340">
    <property type="entry name" value="NA-bd_OB-fold"/>
</dbReference>
<dbReference type="InterPro" id="IPR003717">
    <property type="entry name" value="RecO"/>
</dbReference>
<feature type="domain" description="DNA replication/recombination mediator RecO N-terminal" evidence="7">
    <location>
        <begin position="1"/>
        <end position="75"/>
    </location>
</feature>
<dbReference type="InterPro" id="IPR042242">
    <property type="entry name" value="RecO_C"/>
</dbReference>
<evidence type="ECO:0000256" key="5">
    <source>
        <dbReference type="ARBA" id="ARBA00023204"/>
    </source>
</evidence>
<evidence type="ECO:0000256" key="3">
    <source>
        <dbReference type="ARBA" id="ARBA00022763"/>
    </source>
</evidence>
<dbReference type="GO" id="GO:0006302">
    <property type="term" value="P:double-strand break repair"/>
    <property type="evidence" value="ECO:0007669"/>
    <property type="project" value="TreeGrafter"/>
</dbReference>
<comment type="similarity">
    <text evidence="1">Belongs to the RecO family.</text>
</comment>
<keyword evidence="5" id="KW-0234">DNA repair</keyword>